<dbReference type="NCBIfam" id="NF008453">
    <property type="entry name" value="PRK11308.1"/>
    <property type="match status" value="2"/>
</dbReference>
<dbReference type="CDD" id="cd03257">
    <property type="entry name" value="ABC_NikE_OppD_transporters"/>
    <property type="match status" value="2"/>
</dbReference>
<evidence type="ECO:0000256" key="4">
    <source>
        <dbReference type="ARBA" id="ARBA00022475"/>
    </source>
</evidence>
<evidence type="ECO:0000256" key="7">
    <source>
        <dbReference type="ARBA" id="ARBA00023136"/>
    </source>
</evidence>
<dbReference type="Gene3D" id="3.40.50.300">
    <property type="entry name" value="P-loop containing nucleotide triphosphate hydrolases"/>
    <property type="match status" value="2"/>
</dbReference>
<dbReference type="PANTHER" id="PTHR43297">
    <property type="entry name" value="OLIGOPEPTIDE TRANSPORT ATP-BINDING PROTEIN APPD"/>
    <property type="match status" value="1"/>
</dbReference>
<evidence type="ECO:0000256" key="6">
    <source>
        <dbReference type="ARBA" id="ARBA00022840"/>
    </source>
</evidence>
<dbReference type="Pfam" id="PF00005">
    <property type="entry name" value="ABC_tran"/>
    <property type="match status" value="2"/>
</dbReference>
<dbReference type="PANTHER" id="PTHR43297:SF2">
    <property type="entry name" value="DIPEPTIDE TRANSPORT ATP-BINDING PROTEIN DPPD"/>
    <property type="match status" value="1"/>
</dbReference>
<protein>
    <submittedName>
        <fullName evidence="9">ABC transporter ATP-binding protein</fullName>
    </submittedName>
</protein>
<dbReference type="InterPro" id="IPR003439">
    <property type="entry name" value="ABC_transporter-like_ATP-bd"/>
</dbReference>
<keyword evidence="10" id="KW-1185">Reference proteome</keyword>
<evidence type="ECO:0000313" key="9">
    <source>
        <dbReference type="EMBL" id="MER6272363.1"/>
    </source>
</evidence>
<feature type="domain" description="ABC transporter" evidence="8">
    <location>
        <begin position="352"/>
        <end position="587"/>
    </location>
</feature>
<feature type="domain" description="ABC transporter" evidence="8">
    <location>
        <begin position="6"/>
        <end position="251"/>
    </location>
</feature>
<evidence type="ECO:0000259" key="8">
    <source>
        <dbReference type="PROSITE" id="PS50893"/>
    </source>
</evidence>
<keyword evidence="3" id="KW-0813">Transport</keyword>
<dbReference type="InterPro" id="IPR013563">
    <property type="entry name" value="Oligopep_ABC_C"/>
</dbReference>
<dbReference type="SMART" id="SM00382">
    <property type="entry name" value="AAA"/>
    <property type="match status" value="2"/>
</dbReference>
<dbReference type="InterPro" id="IPR027417">
    <property type="entry name" value="P-loop_NTPase"/>
</dbReference>
<dbReference type="NCBIfam" id="NF007739">
    <property type="entry name" value="PRK10419.1"/>
    <property type="match status" value="2"/>
</dbReference>
<sequence length="668" mass="70596">MSEQGLVVEGLSTAYDSAQVLYDVSFTVAPGEIFGLVGESGCGKSTLAYALARHFAPGGRVLGGGVRLDGTDVLGLSGKRLREWRASRLAFVHQDAAGSLDPTMRIGRQLAEVLRGRGLSHRESAERAVELLRTVRLPDPEQLVRRYPHQLSGGQQQRVVIAAALAVQPRLLVLDEPTTGLDASVEHEVLGLLKELRGRLNAAVVFVSHDLGLIGRMCDRVGVLYAGRLVETGRVGEVLAAPAHPYTTGLLAAVPVLGVTRQERPLRPLPGRLPLPGETATGCSFAPRCALAEDACRAAEPALDAEAVPGRSVRCLHPGEATQEVGTAEACTVEAGTSAGGERTGRTPAALVEVRGLVRKFGHTVAVDHVDLTIREGEVLGLVGESGSGKTTLARAVAGLAPDGEGTLRLRGAPLPARLARRDPSLRPRIQMVFQNPDASLNPSHTVRTVLRRSLATLADPSGPSLDALLDRTRIDADLLDRRPARLSGGQKQRVSIARSFAGRPDLVICDEPVSALDVSVQAAVLEVLADQRDRTGTSYLFISHDLAVVGHLADRIAVMYRGVIVEEGPAADVLHGPSHPYTALLVEAAARPVVTGPPPEEPGHVPARPSGCRFADRCTRRIAGLCEDVPPPERRLGGGHFVRCHLAPSDLPAGIPATAAPRVADPL</sequence>
<organism evidence="9 10">
    <name type="scientific">Streptomyces sp. 900105755</name>
    <dbReference type="NCBI Taxonomy" id="3154389"/>
    <lineage>
        <taxon>Bacteria</taxon>
        <taxon>Bacillati</taxon>
        <taxon>Actinomycetota</taxon>
        <taxon>Actinomycetes</taxon>
        <taxon>Kitasatosporales</taxon>
        <taxon>Streptomycetaceae</taxon>
        <taxon>Streptomyces</taxon>
    </lineage>
</organism>
<dbReference type="EMBL" id="JBEOZM010000021">
    <property type="protein sequence ID" value="MER6272363.1"/>
    <property type="molecule type" value="Genomic_DNA"/>
</dbReference>
<dbReference type="Proteomes" id="UP001490365">
    <property type="component" value="Unassembled WGS sequence"/>
</dbReference>
<evidence type="ECO:0000256" key="3">
    <source>
        <dbReference type="ARBA" id="ARBA00022448"/>
    </source>
</evidence>
<comment type="caution">
    <text evidence="9">The sequence shown here is derived from an EMBL/GenBank/DDBJ whole genome shotgun (WGS) entry which is preliminary data.</text>
</comment>
<dbReference type="InterPro" id="IPR050388">
    <property type="entry name" value="ABC_Ni/Peptide_Import"/>
</dbReference>
<keyword evidence="4" id="KW-1003">Cell membrane</keyword>
<dbReference type="Pfam" id="PF08352">
    <property type="entry name" value="oligo_HPY"/>
    <property type="match status" value="2"/>
</dbReference>
<evidence type="ECO:0000256" key="2">
    <source>
        <dbReference type="ARBA" id="ARBA00005417"/>
    </source>
</evidence>
<dbReference type="PROSITE" id="PS00211">
    <property type="entry name" value="ABC_TRANSPORTER_1"/>
    <property type="match status" value="2"/>
</dbReference>
<keyword evidence="7" id="KW-0472">Membrane</keyword>
<dbReference type="InterPro" id="IPR003593">
    <property type="entry name" value="AAA+_ATPase"/>
</dbReference>
<proteinExistence type="inferred from homology"/>
<accession>A0ABV1TQR1</accession>
<dbReference type="NCBIfam" id="TIGR01727">
    <property type="entry name" value="oligo_HPY"/>
    <property type="match status" value="2"/>
</dbReference>
<dbReference type="RefSeq" id="WP_351960680.1">
    <property type="nucleotide sequence ID" value="NZ_JBEOZM010000021.1"/>
</dbReference>
<keyword evidence="5" id="KW-0547">Nucleotide-binding</keyword>
<evidence type="ECO:0000256" key="1">
    <source>
        <dbReference type="ARBA" id="ARBA00004202"/>
    </source>
</evidence>
<keyword evidence="6 9" id="KW-0067">ATP-binding</keyword>
<evidence type="ECO:0000256" key="5">
    <source>
        <dbReference type="ARBA" id="ARBA00022741"/>
    </source>
</evidence>
<dbReference type="SUPFAM" id="SSF52540">
    <property type="entry name" value="P-loop containing nucleoside triphosphate hydrolases"/>
    <property type="match status" value="2"/>
</dbReference>
<dbReference type="PROSITE" id="PS50893">
    <property type="entry name" value="ABC_TRANSPORTER_2"/>
    <property type="match status" value="2"/>
</dbReference>
<dbReference type="InterPro" id="IPR017871">
    <property type="entry name" value="ABC_transporter-like_CS"/>
</dbReference>
<name>A0ABV1TQR1_9ACTN</name>
<comment type="similarity">
    <text evidence="2">Belongs to the ABC transporter superfamily.</text>
</comment>
<evidence type="ECO:0000313" key="10">
    <source>
        <dbReference type="Proteomes" id="UP001490365"/>
    </source>
</evidence>
<reference evidence="9 10" key="1">
    <citation type="submission" date="2024-06" db="EMBL/GenBank/DDBJ databases">
        <title>The Natural Products Discovery Center: Release of the First 8490 Sequenced Strains for Exploring Actinobacteria Biosynthetic Diversity.</title>
        <authorList>
            <person name="Kalkreuter E."/>
            <person name="Kautsar S.A."/>
            <person name="Yang D."/>
            <person name="Bader C.D."/>
            <person name="Teijaro C.N."/>
            <person name="Fluegel L."/>
            <person name="Davis C.M."/>
            <person name="Simpson J.R."/>
            <person name="Lauterbach L."/>
            <person name="Steele A.D."/>
            <person name="Gui C."/>
            <person name="Meng S."/>
            <person name="Li G."/>
            <person name="Viehrig K."/>
            <person name="Ye F."/>
            <person name="Su P."/>
            <person name="Kiefer A.F."/>
            <person name="Nichols A."/>
            <person name="Cepeda A.J."/>
            <person name="Yan W."/>
            <person name="Fan B."/>
            <person name="Jiang Y."/>
            <person name="Adhikari A."/>
            <person name="Zheng C.-J."/>
            <person name="Schuster L."/>
            <person name="Cowan T.M."/>
            <person name="Smanski M.J."/>
            <person name="Chevrette M.G."/>
            <person name="De Carvalho L.P.S."/>
            <person name="Shen B."/>
        </authorList>
    </citation>
    <scope>NUCLEOTIDE SEQUENCE [LARGE SCALE GENOMIC DNA]</scope>
    <source>
        <strain evidence="9 10">NPDC001694</strain>
    </source>
</reference>
<comment type="subcellular location">
    <subcellularLocation>
        <location evidence="1">Cell membrane</location>
        <topology evidence="1">Peripheral membrane protein</topology>
    </subcellularLocation>
</comment>
<dbReference type="GO" id="GO:0005524">
    <property type="term" value="F:ATP binding"/>
    <property type="evidence" value="ECO:0007669"/>
    <property type="project" value="UniProtKB-KW"/>
</dbReference>
<gene>
    <name evidence="9" type="ORF">ABT211_34535</name>
</gene>